<comment type="caution">
    <text evidence="8">The sequence shown here is derived from an EMBL/GenBank/DDBJ whole genome shotgun (WGS) entry which is preliminary data.</text>
</comment>
<keyword evidence="6" id="KW-0732">Signal</keyword>
<keyword evidence="2 4" id="KW-0472">Membrane</keyword>
<dbReference type="Proteomes" id="UP000669179">
    <property type="component" value="Unassembled WGS sequence"/>
</dbReference>
<comment type="subcellular location">
    <subcellularLocation>
        <location evidence="1">Cell outer membrane</location>
    </subcellularLocation>
</comment>
<dbReference type="InterPro" id="IPR036737">
    <property type="entry name" value="OmpA-like_sf"/>
</dbReference>
<evidence type="ECO:0000313" key="9">
    <source>
        <dbReference type="Proteomes" id="UP000669179"/>
    </source>
</evidence>
<feature type="compositionally biased region" description="Basic and acidic residues" evidence="5">
    <location>
        <begin position="172"/>
        <end position="188"/>
    </location>
</feature>
<evidence type="ECO:0000256" key="5">
    <source>
        <dbReference type="SAM" id="MobiDB-lite"/>
    </source>
</evidence>
<dbReference type="SUPFAM" id="SSF103088">
    <property type="entry name" value="OmpA-like"/>
    <property type="match status" value="1"/>
</dbReference>
<dbReference type="Pfam" id="PF00691">
    <property type="entry name" value="OmpA"/>
    <property type="match status" value="1"/>
</dbReference>
<dbReference type="PANTHER" id="PTHR30329:SF21">
    <property type="entry name" value="LIPOPROTEIN YIAD-RELATED"/>
    <property type="match status" value="1"/>
</dbReference>
<dbReference type="RefSeq" id="WP_208262839.1">
    <property type="nucleotide sequence ID" value="NZ_JAGEOJ010000027.1"/>
</dbReference>
<protein>
    <submittedName>
        <fullName evidence="8">OmpA family protein</fullName>
    </submittedName>
</protein>
<gene>
    <name evidence="8" type="ORF">J4573_46550</name>
</gene>
<name>A0A939PM56_9ACTN</name>
<dbReference type="PROSITE" id="PS51123">
    <property type="entry name" value="OMPA_2"/>
    <property type="match status" value="1"/>
</dbReference>
<accession>A0A939PM56</accession>
<dbReference type="Gene3D" id="3.30.1330.60">
    <property type="entry name" value="OmpA-like domain"/>
    <property type="match status" value="1"/>
</dbReference>
<keyword evidence="9" id="KW-1185">Reference proteome</keyword>
<dbReference type="AlphaFoldDB" id="A0A939PM56"/>
<sequence length="194" mass="20497">MRRPLTLTAALLALLSVPSIANADPNVPDANLAKSILDVKAGEAAFDVKTSAAVLDLRTADSIKPLEEEQTKGSQVTVSLSADVLFDFNKATLTPTAKRRIAALAPRLRDASGTVQVSGHSDAIGAPAYNLTLSRQRAEAVKAELLTVLAATNTRINAQGFGETKPVAPNKIGDKDNPDGRAKNRRVEVSFQKS</sequence>
<evidence type="ECO:0000256" key="6">
    <source>
        <dbReference type="SAM" id="SignalP"/>
    </source>
</evidence>
<proteinExistence type="predicted"/>
<evidence type="ECO:0000256" key="2">
    <source>
        <dbReference type="ARBA" id="ARBA00023136"/>
    </source>
</evidence>
<dbReference type="GO" id="GO:0009279">
    <property type="term" value="C:cell outer membrane"/>
    <property type="evidence" value="ECO:0007669"/>
    <property type="project" value="UniProtKB-SubCell"/>
</dbReference>
<feature type="signal peptide" evidence="6">
    <location>
        <begin position="1"/>
        <end position="23"/>
    </location>
</feature>
<evidence type="ECO:0000256" key="1">
    <source>
        <dbReference type="ARBA" id="ARBA00004442"/>
    </source>
</evidence>
<dbReference type="PANTHER" id="PTHR30329">
    <property type="entry name" value="STATOR ELEMENT OF FLAGELLAR MOTOR COMPLEX"/>
    <property type="match status" value="1"/>
</dbReference>
<evidence type="ECO:0000313" key="8">
    <source>
        <dbReference type="EMBL" id="MBO2454618.1"/>
    </source>
</evidence>
<dbReference type="InterPro" id="IPR006665">
    <property type="entry name" value="OmpA-like"/>
</dbReference>
<dbReference type="EMBL" id="JAGEOJ010000027">
    <property type="protein sequence ID" value="MBO2454618.1"/>
    <property type="molecule type" value="Genomic_DNA"/>
</dbReference>
<feature type="region of interest" description="Disordered" evidence="5">
    <location>
        <begin position="160"/>
        <end position="194"/>
    </location>
</feature>
<feature type="domain" description="OmpA-like" evidence="7">
    <location>
        <begin position="73"/>
        <end position="194"/>
    </location>
</feature>
<evidence type="ECO:0000259" key="7">
    <source>
        <dbReference type="PROSITE" id="PS51123"/>
    </source>
</evidence>
<feature type="chain" id="PRO_5037805721" evidence="6">
    <location>
        <begin position="24"/>
        <end position="194"/>
    </location>
</feature>
<dbReference type="CDD" id="cd07185">
    <property type="entry name" value="OmpA_C-like"/>
    <property type="match status" value="1"/>
</dbReference>
<evidence type="ECO:0000256" key="3">
    <source>
        <dbReference type="ARBA" id="ARBA00023237"/>
    </source>
</evidence>
<dbReference type="InterPro" id="IPR006664">
    <property type="entry name" value="OMP_bac"/>
</dbReference>
<dbReference type="InterPro" id="IPR050330">
    <property type="entry name" value="Bact_OuterMem_StrucFunc"/>
</dbReference>
<dbReference type="PRINTS" id="PR01021">
    <property type="entry name" value="OMPADOMAIN"/>
</dbReference>
<keyword evidence="3" id="KW-0998">Cell outer membrane</keyword>
<reference evidence="8" key="1">
    <citation type="submission" date="2021-03" db="EMBL/GenBank/DDBJ databases">
        <authorList>
            <person name="Kanchanasin P."/>
            <person name="Saeng-In P."/>
            <person name="Phongsopitanun W."/>
            <person name="Yuki M."/>
            <person name="Kudo T."/>
            <person name="Ohkuma M."/>
            <person name="Tanasupawat S."/>
        </authorList>
    </citation>
    <scope>NUCLEOTIDE SEQUENCE</scope>
    <source>
        <strain evidence="8">GKU 128</strain>
    </source>
</reference>
<evidence type="ECO:0000256" key="4">
    <source>
        <dbReference type="PROSITE-ProRule" id="PRU00473"/>
    </source>
</evidence>
<organism evidence="8 9">
    <name type="scientific">Actinomadura barringtoniae</name>
    <dbReference type="NCBI Taxonomy" id="1427535"/>
    <lineage>
        <taxon>Bacteria</taxon>
        <taxon>Bacillati</taxon>
        <taxon>Actinomycetota</taxon>
        <taxon>Actinomycetes</taxon>
        <taxon>Streptosporangiales</taxon>
        <taxon>Thermomonosporaceae</taxon>
        <taxon>Actinomadura</taxon>
    </lineage>
</organism>